<dbReference type="InterPro" id="IPR053155">
    <property type="entry name" value="F-pilin_assembly_TraC"/>
</dbReference>
<dbReference type="InterPro" id="IPR025955">
    <property type="entry name" value="TraC/Conjuga_ATPase"/>
</dbReference>
<accession>A0A381KQ76</accession>
<dbReference type="InterPro" id="IPR027417">
    <property type="entry name" value="P-loop_NTPase"/>
</dbReference>
<proteinExistence type="predicted"/>
<organism evidence="2 3">
    <name type="scientific">Buttiauxella agrestis</name>
    <dbReference type="NCBI Taxonomy" id="82977"/>
    <lineage>
        <taxon>Bacteria</taxon>
        <taxon>Pseudomonadati</taxon>
        <taxon>Pseudomonadota</taxon>
        <taxon>Gammaproteobacteria</taxon>
        <taxon>Enterobacterales</taxon>
        <taxon>Enterobacteriaceae</taxon>
        <taxon>Buttiauxella</taxon>
    </lineage>
</organism>
<dbReference type="Gene3D" id="1.10.8.730">
    <property type="match status" value="1"/>
</dbReference>
<dbReference type="InterPro" id="IPR043964">
    <property type="entry name" value="P-loop_TraG"/>
</dbReference>
<dbReference type="GO" id="GO:0005524">
    <property type="term" value="F:ATP binding"/>
    <property type="evidence" value="ECO:0007669"/>
    <property type="project" value="UniProtKB-KW"/>
</dbReference>
<sequence length="897" mass="102812">MQPIKQFNEELVRHKLGNYIPVFDQLPGSNYFLIDGNKLGFMFICNPSPGLYENQKDILAEMYKMDFPTDTVCQVTLSGLPDLIMQLSAWASVRGGRMPEEDKEKSDLLNAYQLEYFDRSTREPLKPDYDQLKLRDFQVWISFTIPLAGAFPTDTEERNIDVLYSELKSKLVTMGLTPFAAQAEDWLYCLDKVLNPGEHARWSEGNMRVNTLKRLNEQVDVPGRKYEVGQNYFSTTTGNRDKTEARYFKQLSVRRFPEYVSFGSMYELVVNWMHGRKTVFNPFMITLTTVYSDPLKLAKENVRYKAVTNKQAGIPIVLTFCPRLRDMDNDYMAVTRELEDGARLMEGYLTFTVMGNTAEDVQSGADQMKSFYLESRVNVTDDSYIVFPSLMSTLPMCNDAKTVHDLDRHEVMTNTGAAHLCPIFGPWKGNTNQPVINMVTREGQQLGLDIFKTSASYNTVVGATSGAGKSFFINYLINNYLGAGPRANEMHHYRDAKQLLAENRYTSFDPDGAQIFVVDVGRSYQGISEQYSSSQFIDFGRTPTFTLNPFAFLTDVAADERALVEAPTFESDSTSESENEDEKDKVAQTIMVLNQLKIMASESGKIDDFQQSVMLQLIAEEYRESRKAGRTGSITGFARRCREFPDDRMKDIGVQLGAWCEGGIYGYRFSETLPPINFDSRFIVLELEELKGTPHLQTVVLMSIIQAAQHAMFIKRDGRRRLFILDEAWEYIRPDNANGGNQANNQFFTSFLEAAWRRFRKTNCAGICVTQSFEDYFTSSVGRAITANSPWKIIMKQEKESIESMKKNQYFSTSDGEYERMKNIRTVKGVFSEMLIRFEGFQEICRLYVDRKMELCFTTDSKDRTRLWDIQAQRDCSYGEAIEILYEQEQRERAKVA</sequence>
<dbReference type="PANTHER" id="PTHR38467:SF1">
    <property type="entry name" value="CONJUGATIVE TRANSFER: ASSEMBLY"/>
    <property type="match status" value="1"/>
</dbReference>
<keyword evidence="2" id="KW-0067">ATP-binding</keyword>
<name>A0A381KQ76_9ENTR</name>
<dbReference type="AlphaFoldDB" id="A0A381KQ76"/>
<evidence type="ECO:0000313" key="3">
    <source>
        <dbReference type="Proteomes" id="UP000255528"/>
    </source>
</evidence>
<protein>
    <submittedName>
        <fullName evidence="2">Conjugal transfer ATP-binding protein TraC</fullName>
    </submittedName>
</protein>
<dbReference type="EMBL" id="UIGI01000002">
    <property type="protein sequence ID" value="SUY92805.1"/>
    <property type="molecule type" value="Genomic_DNA"/>
</dbReference>
<dbReference type="Gene3D" id="3.40.50.300">
    <property type="entry name" value="P-loop containing nucleotide triphosphate hydrolases"/>
    <property type="match status" value="1"/>
</dbReference>
<feature type="domain" description="TraG P-loop" evidence="1">
    <location>
        <begin position="504"/>
        <end position="887"/>
    </location>
</feature>
<dbReference type="Proteomes" id="UP000255528">
    <property type="component" value="Unassembled WGS sequence"/>
</dbReference>
<evidence type="ECO:0000259" key="1">
    <source>
        <dbReference type="Pfam" id="PF19044"/>
    </source>
</evidence>
<gene>
    <name evidence="2" type="primary">traC_4</name>
    <name evidence="2" type="ORF">NCTC12119_04834</name>
</gene>
<dbReference type="PANTHER" id="PTHR38467">
    <property type="match status" value="1"/>
</dbReference>
<dbReference type="Pfam" id="PF11130">
    <property type="entry name" value="TraC_F_IV"/>
    <property type="match status" value="1"/>
</dbReference>
<dbReference type="SUPFAM" id="SSF52540">
    <property type="entry name" value="P-loop containing nucleoside triphosphate hydrolases"/>
    <property type="match status" value="1"/>
</dbReference>
<evidence type="ECO:0000313" key="2">
    <source>
        <dbReference type="EMBL" id="SUY92805.1"/>
    </source>
</evidence>
<dbReference type="Pfam" id="PF19044">
    <property type="entry name" value="P-loop_TraG"/>
    <property type="match status" value="1"/>
</dbReference>
<dbReference type="RefSeq" id="WP_115632044.1">
    <property type="nucleotide sequence ID" value="NZ_UIGI01000002.1"/>
</dbReference>
<reference evidence="2 3" key="1">
    <citation type="submission" date="2018-06" db="EMBL/GenBank/DDBJ databases">
        <authorList>
            <consortium name="Pathogen Informatics"/>
            <person name="Doyle S."/>
        </authorList>
    </citation>
    <scope>NUCLEOTIDE SEQUENCE [LARGE SCALE GENOMIC DNA]</scope>
    <source>
        <strain evidence="2 3">NCTC12119</strain>
    </source>
</reference>
<keyword evidence="2" id="KW-0547">Nucleotide-binding</keyword>